<gene>
    <name evidence="1" type="ORF">M9H77_34797</name>
</gene>
<protein>
    <submittedName>
        <fullName evidence="1">Uncharacterized protein</fullName>
    </submittedName>
</protein>
<comment type="caution">
    <text evidence="1">The sequence shown here is derived from an EMBL/GenBank/DDBJ whole genome shotgun (WGS) entry which is preliminary data.</text>
</comment>
<evidence type="ECO:0000313" key="1">
    <source>
        <dbReference type="EMBL" id="KAI5648792.1"/>
    </source>
</evidence>
<accession>A0ACB9ZPC5</accession>
<organism evidence="1 2">
    <name type="scientific">Catharanthus roseus</name>
    <name type="common">Madagascar periwinkle</name>
    <name type="synonym">Vinca rosea</name>
    <dbReference type="NCBI Taxonomy" id="4058"/>
    <lineage>
        <taxon>Eukaryota</taxon>
        <taxon>Viridiplantae</taxon>
        <taxon>Streptophyta</taxon>
        <taxon>Embryophyta</taxon>
        <taxon>Tracheophyta</taxon>
        <taxon>Spermatophyta</taxon>
        <taxon>Magnoliopsida</taxon>
        <taxon>eudicotyledons</taxon>
        <taxon>Gunneridae</taxon>
        <taxon>Pentapetalae</taxon>
        <taxon>asterids</taxon>
        <taxon>lamiids</taxon>
        <taxon>Gentianales</taxon>
        <taxon>Apocynaceae</taxon>
        <taxon>Rauvolfioideae</taxon>
        <taxon>Vinceae</taxon>
        <taxon>Catharanthinae</taxon>
        <taxon>Catharanthus</taxon>
    </lineage>
</organism>
<proteinExistence type="predicted"/>
<reference evidence="2" key="1">
    <citation type="journal article" date="2023" name="Nat. Plants">
        <title>Single-cell RNA sequencing provides a high-resolution roadmap for understanding the multicellular compartmentation of specialized metabolism.</title>
        <authorList>
            <person name="Sun S."/>
            <person name="Shen X."/>
            <person name="Li Y."/>
            <person name="Li Y."/>
            <person name="Wang S."/>
            <person name="Li R."/>
            <person name="Zhang H."/>
            <person name="Shen G."/>
            <person name="Guo B."/>
            <person name="Wei J."/>
            <person name="Xu J."/>
            <person name="St-Pierre B."/>
            <person name="Chen S."/>
            <person name="Sun C."/>
        </authorList>
    </citation>
    <scope>NUCLEOTIDE SEQUENCE [LARGE SCALE GENOMIC DNA]</scope>
</reference>
<dbReference type="EMBL" id="CM044708">
    <property type="protein sequence ID" value="KAI5648792.1"/>
    <property type="molecule type" value="Genomic_DNA"/>
</dbReference>
<evidence type="ECO:0000313" key="2">
    <source>
        <dbReference type="Proteomes" id="UP001060085"/>
    </source>
</evidence>
<sequence length="129" mass="14704">MFTQGYYDMAVHNPYPFHEERPQAIDGRRGGQEVPTHEAWREENLFEDFGEDPNDKSMVVYMEEALKNNFEGFGDQEKASKLFSICSISKDHSRKQLEGENWLSVGEGYPTVDSSPAPTIADRLLAKKS</sequence>
<name>A0ACB9ZPC5_CATRO</name>
<dbReference type="Proteomes" id="UP001060085">
    <property type="component" value="Linkage Group LG08"/>
</dbReference>
<keyword evidence="2" id="KW-1185">Reference proteome</keyword>